<evidence type="ECO:0000256" key="1">
    <source>
        <dbReference type="ARBA" id="ARBA00004123"/>
    </source>
</evidence>
<dbReference type="SMART" id="SM00353">
    <property type="entry name" value="HLH"/>
    <property type="match status" value="1"/>
</dbReference>
<proteinExistence type="predicted"/>
<dbReference type="GO" id="GO:0007517">
    <property type="term" value="P:muscle organ development"/>
    <property type="evidence" value="ECO:0007669"/>
    <property type="project" value="InterPro"/>
</dbReference>
<dbReference type="InParanoid" id="A0A1V9XWB5"/>
<dbReference type="PANTHER" id="PTHR11534:SF9">
    <property type="entry name" value="MYOGENIC-DETERMINATION PROTEIN"/>
    <property type="match status" value="1"/>
</dbReference>
<dbReference type="PROSITE" id="PS50888">
    <property type="entry name" value="BHLH"/>
    <property type="match status" value="1"/>
</dbReference>
<sequence length="258" mass="28890">MLGNTMDSYEYYYGCGGYTGSLEAIADGQGGGRAQREGRDYNGRYNETAQNSPESTTSQDYDDDLTDHESSSSQELGGGGVGNLQCSSRSGTCLVWACKACKRRSVSVDRRKAATLRERRRLRKVNEAFELLKRRTSANPNQRLPKVEILRNAIEYIESLEELLQQNSSPHGTSLAASGATSLSAMQRFRELQAQKMQQRQESSVEGDHFIREGSGRLHHRVSGHHLIHTSQVEKSKVKLKFSFLHTLPLQILSIHDR</sequence>
<gene>
    <name evidence="6" type="ORF">BIW11_06834</name>
</gene>
<dbReference type="GO" id="GO:0046983">
    <property type="term" value="F:protein dimerization activity"/>
    <property type="evidence" value="ECO:0007669"/>
    <property type="project" value="InterPro"/>
</dbReference>
<dbReference type="InterPro" id="IPR036638">
    <property type="entry name" value="HLH_DNA-bd_sf"/>
</dbReference>
<protein>
    <submittedName>
        <fullName evidence="6">Myogenic-determination protein-like</fullName>
    </submittedName>
</protein>
<dbReference type="PANTHER" id="PTHR11534">
    <property type="entry name" value="MYOGENIC FACTOR"/>
    <property type="match status" value="1"/>
</dbReference>
<feature type="compositionally biased region" description="Polar residues" evidence="4">
    <location>
        <begin position="45"/>
        <end position="59"/>
    </location>
</feature>
<dbReference type="FunFam" id="4.10.280.10:FF:000005">
    <property type="entry name" value="Myogenic factor"/>
    <property type="match status" value="1"/>
</dbReference>
<comment type="subcellular location">
    <subcellularLocation>
        <location evidence="1">Nucleus</location>
    </subcellularLocation>
</comment>
<dbReference type="Gene3D" id="4.10.280.10">
    <property type="entry name" value="Helix-loop-helix DNA-binding domain"/>
    <property type="match status" value="1"/>
</dbReference>
<accession>A0A1V9XWB5</accession>
<dbReference type="InterPro" id="IPR011598">
    <property type="entry name" value="bHLH_dom"/>
</dbReference>
<dbReference type="InterPro" id="IPR002546">
    <property type="entry name" value="MyoD_N"/>
</dbReference>
<dbReference type="EMBL" id="MNPL01003055">
    <property type="protein sequence ID" value="OQR77797.1"/>
    <property type="molecule type" value="Genomic_DNA"/>
</dbReference>
<organism evidence="6 7">
    <name type="scientific">Tropilaelaps mercedesae</name>
    <dbReference type="NCBI Taxonomy" id="418985"/>
    <lineage>
        <taxon>Eukaryota</taxon>
        <taxon>Metazoa</taxon>
        <taxon>Ecdysozoa</taxon>
        <taxon>Arthropoda</taxon>
        <taxon>Chelicerata</taxon>
        <taxon>Arachnida</taxon>
        <taxon>Acari</taxon>
        <taxon>Parasitiformes</taxon>
        <taxon>Mesostigmata</taxon>
        <taxon>Gamasina</taxon>
        <taxon>Dermanyssoidea</taxon>
        <taxon>Laelapidae</taxon>
        <taxon>Tropilaelaps</taxon>
    </lineage>
</organism>
<dbReference type="CDD" id="cd19699">
    <property type="entry name" value="bHLH_TS_dMYOD_like"/>
    <property type="match status" value="1"/>
</dbReference>
<dbReference type="SMART" id="SM00520">
    <property type="entry name" value="BASIC"/>
    <property type="match status" value="1"/>
</dbReference>
<keyword evidence="2" id="KW-0238">DNA-binding</keyword>
<dbReference type="Pfam" id="PF01586">
    <property type="entry name" value="Basic"/>
    <property type="match status" value="1"/>
</dbReference>
<feature type="domain" description="BHLH" evidence="5">
    <location>
        <begin position="109"/>
        <end position="160"/>
    </location>
</feature>
<reference evidence="6 7" key="1">
    <citation type="journal article" date="2017" name="Gigascience">
        <title>Draft genome of the honey bee ectoparasitic mite, Tropilaelaps mercedesae, is shaped by the parasitic life history.</title>
        <authorList>
            <person name="Dong X."/>
            <person name="Armstrong S.D."/>
            <person name="Xia D."/>
            <person name="Makepeace B.L."/>
            <person name="Darby A.C."/>
            <person name="Kadowaki T."/>
        </authorList>
    </citation>
    <scope>NUCLEOTIDE SEQUENCE [LARGE SCALE GENOMIC DNA]</scope>
    <source>
        <strain evidence="6">Wuxi-XJTLU</strain>
    </source>
</reference>
<keyword evidence="7" id="KW-1185">Reference proteome</keyword>
<evidence type="ECO:0000259" key="5">
    <source>
        <dbReference type="PROSITE" id="PS50888"/>
    </source>
</evidence>
<dbReference type="AlphaFoldDB" id="A0A1V9XWB5"/>
<dbReference type="GO" id="GO:0000978">
    <property type="term" value="F:RNA polymerase II cis-regulatory region sequence-specific DNA binding"/>
    <property type="evidence" value="ECO:0007669"/>
    <property type="project" value="TreeGrafter"/>
</dbReference>
<feature type="region of interest" description="Disordered" evidence="4">
    <location>
        <begin position="27"/>
        <end position="81"/>
    </location>
</feature>
<dbReference type="GO" id="GO:0000981">
    <property type="term" value="F:DNA-binding transcription factor activity, RNA polymerase II-specific"/>
    <property type="evidence" value="ECO:0007669"/>
    <property type="project" value="TreeGrafter"/>
</dbReference>
<dbReference type="SUPFAM" id="SSF47459">
    <property type="entry name" value="HLH, helix-loop-helix DNA-binding domain"/>
    <property type="match status" value="1"/>
</dbReference>
<dbReference type="GO" id="GO:0005634">
    <property type="term" value="C:nucleus"/>
    <property type="evidence" value="ECO:0007669"/>
    <property type="project" value="UniProtKB-SubCell"/>
</dbReference>
<evidence type="ECO:0000313" key="6">
    <source>
        <dbReference type="EMBL" id="OQR77797.1"/>
    </source>
</evidence>
<comment type="caution">
    <text evidence="6">The sequence shown here is derived from an EMBL/GenBank/DDBJ whole genome shotgun (WGS) entry which is preliminary data.</text>
</comment>
<dbReference type="Proteomes" id="UP000192247">
    <property type="component" value="Unassembled WGS sequence"/>
</dbReference>
<evidence type="ECO:0000256" key="4">
    <source>
        <dbReference type="SAM" id="MobiDB-lite"/>
    </source>
</evidence>
<name>A0A1V9XWB5_9ACAR</name>
<dbReference type="InterPro" id="IPR039704">
    <property type="entry name" value="Myogenic_factor"/>
</dbReference>
<dbReference type="Pfam" id="PF00010">
    <property type="entry name" value="HLH"/>
    <property type="match status" value="1"/>
</dbReference>
<evidence type="ECO:0000313" key="7">
    <source>
        <dbReference type="Proteomes" id="UP000192247"/>
    </source>
</evidence>
<keyword evidence="3" id="KW-0539">Nucleus</keyword>
<dbReference type="STRING" id="418985.A0A1V9XWB5"/>
<dbReference type="GO" id="GO:0045663">
    <property type="term" value="P:positive regulation of myoblast differentiation"/>
    <property type="evidence" value="ECO:0007669"/>
    <property type="project" value="TreeGrafter"/>
</dbReference>
<evidence type="ECO:0000256" key="2">
    <source>
        <dbReference type="ARBA" id="ARBA00023125"/>
    </source>
</evidence>
<dbReference type="OrthoDB" id="10049614at2759"/>
<evidence type="ECO:0000256" key="3">
    <source>
        <dbReference type="ARBA" id="ARBA00023242"/>
    </source>
</evidence>